<dbReference type="AlphaFoldDB" id="A0A484HPD5"/>
<reference evidence="2" key="1">
    <citation type="submission" date="2019-01" db="EMBL/GenBank/DDBJ databases">
        <authorList>
            <consortium name="Genoscope - CEA"/>
            <person name="William W."/>
        </authorList>
    </citation>
    <scope>NUCLEOTIDE SEQUENCE</scope>
    <source>
        <strain evidence="2">CR-1</strain>
    </source>
</reference>
<organism evidence="2">
    <name type="scientific">uncultured Desulfobacteraceae bacterium</name>
    <dbReference type="NCBI Taxonomy" id="218296"/>
    <lineage>
        <taxon>Bacteria</taxon>
        <taxon>Pseudomonadati</taxon>
        <taxon>Thermodesulfobacteriota</taxon>
        <taxon>Desulfobacteria</taxon>
        <taxon>Desulfobacterales</taxon>
        <taxon>Desulfobacteraceae</taxon>
        <taxon>environmental samples</taxon>
    </lineage>
</organism>
<evidence type="ECO:0000256" key="1">
    <source>
        <dbReference type="ARBA" id="ARBA00022729"/>
    </source>
</evidence>
<evidence type="ECO:0000313" key="2">
    <source>
        <dbReference type="EMBL" id="VEN75438.1"/>
    </source>
</evidence>
<dbReference type="EMBL" id="CAACVI010000052">
    <property type="protein sequence ID" value="VEN75438.1"/>
    <property type="molecule type" value="Genomic_DNA"/>
</dbReference>
<gene>
    <name evidence="2" type="ORF">EPICR_90034</name>
</gene>
<dbReference type="InterPro" id="IPR037873">
    <property type="entry name" value="BamE-like"/>
</dbReference>
<protein>
    <submittedName>
        <fullName evidence="2">Uncharacterized protein</fullName>
    </submittedName>
</protein>
<proteinExistence type="predicted"/>
<sequence>MSKNANHARTMRWKGEFKMKRMGYVFLIMLICCAFIGCASGGNKALKFENQSSIGQKIKRGVTTQPQIRAMFGDPIRTNFTDSGNIIWHYEFFKTRLKATSYIPVVGLFDSGKKGKKKELVVFFDKKGTVRNYSMSSSDVETFEGLIQ</sequence>
<dbReference type="Gene3D" id="3.30.1450.10">
    <property type="match status" value="1"/>
</dbReference>
<keyword evidence="1" id="KW-0732">Signal</keyword>
<name>A0A484HPD5_9BACT</name>
<accession>A0A484HPD5</accession>